<accession>A0A4Y1RET8</accession>
<name>A0A4Y1RET8_PRUDU</name>
<dbReference type="PROSITE" id="PS51038">
    <property type="entry name" value="BAH"/>
    <property type="match status" value="1"/>
</dbReference>
<dbReference type="Gene3D" id="2.30.30.490">
    <property type="match status" value="1"/>
</dbReference>
<proteinExistence type="predicted"/>
<dbReference type="GO" id="GO:0005634">
    <property type="term" value="C:nucleus"/>
    <property type="evidence" value="ECO:0007669"/>
    <property type="project" value="TreeGrafter"/>
</dbReference>
<feature type="region of interest" description="Disordered" evidence="1">
    <location>
        <begin position="320"/>
        <end position="343"/>
    </location>
</feature>
<dbReference type="GO" id="GO:0003677">
    <property type="term" value="F:DNA binding"/>
    <property type="evidence" value="ECO:0007669"/>
    <property type="project" value="TreeGrafter"/>
</dbReference>
<dbReference type="GO" id="GO:0003682">
    <property type="term" value="F:chromatin binding"/>
    <property type="evidence" value="ECO:0007669"/>
    <property type="project" value="InterPro"/>
</dbReference>
<dbReference type="PANTHER" id="PTHR10629">
    <property type="entry name" value="CYTOSINE-SPECIFIC METHYLTRANSFERASE"/>
    <property type="match status" value="1"/>
</dbReference>
<sequence length="765" mass="86158">MGVIGGGMGFSKLRASSAYKDKDTVSNVELGREVCQEISNADHSEAESCCLKVSSQEISLRNLESLEKSCFKAMSLKPSDVEASSRDIEVQHLSLSWHECGDKGPMPLRRSSRLMSAPGNSVSESLKNFDLEKLDEKHIRKSPRFSHCVNEGHIRRSPRFSLSVAADEKNSNLNSSIVGLFVSEDERRSSRLTSAPENGNSESLKNVDLEKLDEKHMRRSPIFSHCVNGKEIRRSPRFSPFVAAAEKNSNLNSIIFGLSDSKDEFPSKKILMSLGKSDSRIFDEKYLRQSPKEATAVFENEGRETECSLIELPETYVKQQPKKRKTVDSSENRQNKQKNCKTTSLIGDPIPDVEAQERWGWRYQMKSQRSRSQSLKLNSMLWFSSVLCFACGDALLLTCQERIVLTGEEVQTCNGTFLPNILFLESNIFSLITPLLPLEDEEDEIILNVECHFSQAKIGNCIFSLGDCAYIKGDGGKKHVGRILEFFKTTDGENYFRVQWFYKVEDTVIKDVGDVHDKRRLFYSTIMNDNLIDCIVSKVNVKHVSPRVGLKGNSILSSDFYYDMEYCVDYSTFRSLITDNSLKNQNLPAYNSIEAVFILSTANLLENMPSSETYNAELAVLDLYCGCGGMSTGLCLGAKLSCVNLVTRWALDSDKSACESLKLNHPETQVRNEAAEDFLELLKEWEKLCRRYTVNDVERTYPLRSKTSKIPKNSNEIATDEYEVSRIVDICYGDPNKTGKHGVNFKYQGPETKSDCGQGVLGIHK</sequence>
<dbReference type="Pfam" id="PF01426">
    <property type="entry name" value="BAH"/>
    <property type="match status" value="1"/>
</dbReference>
<dbReference type="InterPro" id="IPR043151">
    <property type="entry name" value="BAH_sf"/>
</dbReference>
<dbReference type="SUPFAM" id="SSF53335">
    <property type="entry name" value="S-adenosyl-L-methionine-dependent methyltransferases"/>
    <property type="match status" value="1"/>
</dbReference>
<dbReference type="InterPro" id="IPR050390">
    <property type="entry name" value="C5-Methyltransferase"/>
</dbReference>
<gene>
    <name evidence="3" type="ORF">Prudu_013446</name>
</gene>
<dbReference type="GO" id="GO:0003886">
    <property type="term" value="F:DNA (cytosine-5-)-methyltransferase activity"/>
    <property type="evidence" value="ECO:0007669"/>
    <property type="project" value="TreeGrafter"/>
</dbReference>
<dbReference type="EMBL" id="AP019301">
    <property type="protein sequence ID" value="BBH02771.1"/>
    <property type="molecule type" value="Genomic_DNA"/>
</dbReference>
<dbReference type="Gene3D" id="3.40.50.150">
    <property type="entry name" value="Vaccinia Virus protein VP39"/>
    <property type="match status" value="1"/>
</dbReference>
<dbReference type="GO" id="GO:0044027">
    <property type="term" value="P:negative regulation of gene expression via chromosomal CpG island methylation"/>
    <property type="evidence" value="ECO:0007669"/>
    <property type="project" value="TreeGrafter"/>
</dbReference>
<dbReference type="AlphaFoldDB" id="A0A4Y1RET8"/>
<feature type="domain" description="BAH" evidence="2">
    <location>
        <begin position="461"/>
        <end position="577"/>
    </location>
</feature>
<dbReference type="PANTHER" id="PTHR10629:SF34">
    <property type="entry name" value="DNA (CYTOSINE-5)-METHYLTRANSFERASE CMT2"/>
    <property type="match status" value="1"/>
</dbReference>
<organism evidence="3">
    <name type="scientific">Prunus dulcis</name>
    <name type="common">Almond</name>
    <name type="synonym">Amygdalus dulcis</name>
    <dbReference type="NCBI Taxonomy" id="3755"/>
    <lineage>
        <taxon>Eukaryota</taxon>
        <taxon>Viridiplantae</taxon>
        <taxon>Streptophyta</taxon>
        <taxon>Embryophyta</taxon>
        <taxon>Tracheophyta</taxon>
        <taxon>Spermatophyta</taxon>
        <taxon>Magnoliopsida</taxon>
        <taxon>eudicotyledons</taxon>
        <taxon>Gunneridae</taxon>
        <taxon>Pentapetalae</taxon>
        <taxon>rosids</taxon>
        <taxon>fabids</taxon>
        <taxon>Rosales</taxon>
        <taxon>Rosaceae</taxon>
        <taxon>Amygdaloideae</taxon>
        <taxon>Amygdaleae</taxon>
        <taxon>Prunus</taxon>
    </lineage>
</organism>
<reference evidence="3" key="1">
    <citation type="journal article" date="2019" name="Science">
        <title>Mutation of a bHLH transcription factor allowed almond domestication.</title>
        <authorList>
            <person name="Sanchez-Perez R."/>
            <person name="Pavan S."/>
            <person name="Mazzeo R."/>
            <person name="Moldovan C."/>
            <person name="Aiese Cigliano R."/>
            <person name="Del Cueto J."/>
            <person name="Ricciardi F."/>
            <person name="Lotti C."/>
            <person name="Ricciardi L."/>
            <person name="Dicenta F."/>
            <person name="Lopez-Marques R.L."/>
            <person name="Lindberg Moller B."/>
        </authorList>
    </citation>
    <scope>NUCLEOTIDE SEQUENCE</scope>
</reference>
<protein>
    <submittedName>
        <fullName evidence="3">Pentatricopeptide repeat superfamily protein</fullName>
    </submittedName>
</protein>
<dbReference type="InterPro" id="IPR029063">
    <property type="entry name" value="SAM-dependent_MTases_sf"/>
</dbReference>
<evidence type="ECO:0000256" key="1">
    <source>
        <dbReference type="SAM" id="MobiDB-lite"/>
    </source>
</evidence>
<dbReference type="InterPro" id="IPR001025">
    <property type="entry name" value="BAH_dom"/>
</dbReference>
<evidence type="ECO:0000313" key="3">
    <source>
        <dbReference type="EMBL" id="BBH02771.1"/>
    </source>
</evidence>
<dbReference type="SMART" id="SM00439">
    <property type="entry name" value="BAH"/>
    <property type="match status" value="1"/>
</dbReference>
<evidence type="ECO:0000259" key="2">
    <source>
        <dbReference type="PROSITE" id="PS51038"/>
    </source>
</evidence>